<proteinExistence type="predicted"/>
<evidence type="ECO:0008006" key="3">
    <source>
        <dbReference type="Google" id="ProtNLM"/>
    </source>
</evidence>
<reference evidence="1 2" key="1">
    <citation type="journal article" date="2014" name="Genome Announc.">
        <title>Draft Genome Sequence of the Antitrypanosomally Active Sponge-Associated Bacterium Actinokineospora sp. Strain EG49.</title>
        <authorList>
            <person name="Harjes J."/>
            <person name="Ryu T."/>
            <person name="Abdelmohsen U.R."/>
            <person name="Moitinho-Silva L."/>
            <person name="Horn H."/>
            <person name="Ravasi T."/>
            <person name="Hentschel U."/>
        </authorList>
    </citation>
    <scope>NUCLEOTIDE SEQUENCE [LARGE SCALE GENOMIC DNA]</scope>
    <source>
        <strain evidence="1 2">EG49</strain>
    </source>
</reference>
<keyword evidence="2" id="KW-1185">Reference proteome</keyword>
<comment type="caution">
    <text evidence="1">The sequence shown here is derived from an EMBL/GenBank/DDBJ whole genome shotgun (WGS) entry which is preliminary data.</text>
</comment>
<gene>
    <name evidence="1" type="ORF">UO65_1140</name>
</gene>
<sequence>MAVGTPVPAKRQERARAKCLERMVTEPHDWGVELLMIEARTAQLPSHYV</sequence>
<dbReference type="OrthoDB" id="3255134at2"/>
<dbReference type="RefSeq" id="WP_161784431.1">
    <property type="nucleotide sequence ID" value="NZ_AYXG01000043.1"/>
</dbReference>
<dbReference type="AlphaFoldDB" id="W7ISW8"/>
<accession>W7ISW8</accession>
<protein>
    <recommendedName>
        <fullName evidence="3">Mobile element protein</fullName>
    </recommendedName>
</protein>
<organism evidence="1 2">
    <name type="scientific">Actinokineospora spheciospongiae</name>
    <dbReference type="NCBI Taxonomy" id="909613"/>
    <lineage>
        <taxon>Bacteria</taxon>
        <taxon>Bacillati</taxon>
        <taxon>Actinomycetota</taxon>
        <taxon>Actinomycetes</taxon>
        <taxon>Pseudonocardiales</taxon>
        <taxon>Pseudonocardiaceae</taxon>
        <taxon>Actinokineospora</taxon>
    </lineage>
</organism>
<name>W7ISW8_9PSEU</name>
<evidence type="ECO:0000313" key="2">
    <source>
        <dbReference type="Proteomes" id="UP000019277"/>
    </source>
</evidence>
<dbReference type="EMBL" id="AYXG01000043">
    <property type="protein sequence ID" value="EWC63463.1"/>
    <property type="molecule type" value="Genomic_DNA"/>
</dbReference>
<evidence type="ECO:0000313" key="1">
    <source>
        <dbReference type="EMBL" id="EWC63463.1"/>
    </source>
</evidence>
<dbReference type="Proteomes" id="UP000019277">
    <property type="component" value="Unassembled WGS sequence"/>
</dbReference>